<name>A0A315EI59_9BURK</name>
<organism evidence="1 2">
    <name type="scientific">Limnohabitans parvus II-B4</name>
    <dbReference type="NCBI Taxonomy" id="1293052"/>
    <lineage>
        <taxon>Bacteria</taxon>
        <taxon>Pseudomonadati</taxon>
        <taxon>Pseudomonadota</taxon>
        <taxon>Betaproteobacteria</taxon>
        <taxon>Burkholderiales</taxon>
        <taxon>Comamonadaceae</taxon>
        <taxon>Limnohabitans</taxon>
    </lineage>
</organism>
<dbReference type="OrthoDB" id="8874335at2"/>
<comment type="caution">
    <text evidence="1">The sequence shown here is derived from an EMBL/GenBank/DDBJ whole genome shotgun (WGS) entry which is preliminary data.</text>
</comment>
<accession>A0A315EI59</accession>
<protein>
    <submittedName>
        <fullName evidence="1">Uncharacterized protein</fullName>
    </submittedName>
</protein>
<dbReference type="Proteomes" id="UP000250790">
    <property type="component" value="Unassembled WGS sequence"/>
</dbReference>
<keyword evidence="2" id="KW-1185">Reference proteome</keyword>
<gene>
    <name evidence="1" type="ORF">B9Z37_04175</name>
</gene>
<dbReference type="AlphaFoldDB" id="A0A315EI59"/>
<dbReference type="RefSeq" id="WP_108311732.1">
    <property type="nucleotide sequence ID" value="NZ_NESN01000001.1"/>
</dbReference>
<sequence>MAETVTVGESQGPRYTWANASFTWASASAGKSWLTAYPAVYVVAVAATLAWVEASGRQHGKRLTEALSLAETRRHQAALQKTESIGFADTYYDLIAYVLRWVESLGVTEGVAKSSRKSVQENLQSLDGLARSIAKALQEGLPVTEVLSRQMRQKHAESLPVASVSARVATKTVAERVALTDDLDQRFSKRVSEALNFAETYYDLIAFILRISEGLAVSDQASRWLQKPVAETFTTSDQLSRQSIKQVAEALAFAETLGRTVAYRRLLQEGLGVSEALRRSMRLKAHEALALAEQYRRHANGVISDMIVASTEITEADFARIVETGHPPGYTDFRDFIQGDYTYQRALFRAILKSRNSDRGFIDALRVTVDVPDVFDRGTVQITDAQAGAVIGFARIFRVPPEVTMTHKGGTVVAIPRLSSAVTRTGFTAVLENISGARVTGAFTWIAQGY</sequence>
<evidence type="ECO:0000313" key="1">
    <source>
        <dbReference type="EMBL" id="PUE55742.1"/>
    </source>
</evidence>
<dbReference type="EMBL" id="NESN01000001">
    <property type="protein sequence ID" value="PUE55742.1"/>
    <property type="molecule type" value="Genomic_DNA"/>
</dbReference>
<evidence type="ECO:0000313" key="2">
    <source>
        <dbReference type="Proteomes" id="UP000250790"/>
    </source>
</evidence>
<reference evidence="1 2" key="1">
    <citation type="submission" date="2017-04" db="EMBL/GenBank/DDBJ databases">
        <title>Unexpected and diverse lifestyles within the genus Limnohabitans.</title>
        <authorList>
            <person name="Kasalicky V."/>
            <person name="Mehrshad M."/>
            <person name="Andrei S.-A."/>
            <person name="Salcher M."/>
            <person name="Kratochvilova H."/>
            <person name="Simek K."/>
            <person name="Ghai R."/>
        </authorList>
    </citation>
    <scope>NUCLEOTIDE SEQUENCE [LARGE SCALE GENOMIC DNA]</scope>
    <source>
        <strain evidence="1 2">II-B4</strain>
    </source>
</reference>
<proteinExistence type="predicted"/>